<feature type="compositionally biased region" description="Basic and acidic residues" evidence="6">
    <location>
        <begin position="221"/>
        <end position="238"/>
    </location>
</feature>
<dbReference type="InterPro" id="IPR012340">
    <property type="entry name" value="NA-bd_OB-fold"/>
</dbReference>
<feature type="region of interest" description="Disordered" evidence="6">
    <location>
        <begin position="1"/>
        <end position="133"/>
    </location>
</feature>
<dbReference type="Proteomes" id="UP001230289">
    <property type="component" value="Unassembled WGS sequence"/>
</dbReference>
<dbReference type="NCBIfam" id="TIGR00757">
    <property type="entry name" value="RNaseEG"/>
    <property type="match status" value="1"/>
</dbReference>
<keyword evidence="3" id="KW-0378">Hydrolase</keyword>
<dbReference type="InterPro" id="IPR004659">
    <property type="entry name" value="RNase_E/G"/>
</dbReference>
<proteinExistence type="predicted"/>
<accession>A0ABU0XD69</accession>
<feature type="compositionally biased region" description="Gly residues" evidence="6">
    <location>
        <begin position="686"/>
        <end position="697"/>
    </location>
</feature>
<feature type="compositionally biased region" description="Low complexity" evidence="6">
    <location>
        <begin position="698"/>
        <end position="708"/>
    </location>
</feature>
<name>A0ABU0XD69_9MICO</name>
<dbReference type="InterPro" id="IPR019307">
    <property type="entry name" value="RNA-bd_AU-1/RNase_E/G"/>
</dbReference>
<sequence length="826" mass="88633">MADENNDNAPTLDLDALLPVAPEEPAAHEQGADEAAEAPSDEAPAVETETERVDETTSPVAEPVDAAETPAEDPSTGSVADDAGTDDAGTADAGTDDVEPAAGQTGPEAEQTAEPEAEQTADDEAPSTGSGTEVAETVVAPEPAAVTAVSLGLLPEVFVSRVSTQLHFYAPTIVPLPARSTREPRESDENRRTRSRGEGEQPRQRRVVEYITEPKAIKGSTRLEAKKQRRRDGRDAGRRRPVVTEAEFLARREAVDREMIVRSKNGRTQIAVLEDNVLVEHYVARNQDASLIGNVYLGRVQNVLPSMEAAFVDIGRGRNAVLYSGEVDWDGVETGNQPRRIELALKPGDRVLVQVTKDPVGHKGARLTSQISLPGRYLVYVPNGSMNGISRKLPDTERARLKRILKEVLPESSGVIVRTAAEGATEEQLTNDVQRLTAQWSYIQKQVESQQAPALLHAEPDLLVKIVRDVFNEDFTRMRIQGADAGRTIRSYLESVAPDLLERVEAYEDESDPFDAYRVTEQIEKALDRKVWLPSGGSLVIDRTEAMTVVDVNTGKFVGSGGNLEETVTKNNLEAAEEIVRQLRLRDIGGIIVVDFIDMVLESNRDLVLRRLVECLSRDRTKHQVAEVTSLGLVQMTRKKLGLGLLETFSEPCEVCAGRGVIVHHDPVVKHRAAAPAQSSNRRQRGNGGGNQGGNAGGQAPAAAPASGGTHGIPEGAKSALAQIAASTRAVVGETPAAAEAPAETAVEAAPAPERTKRPRKKRGGSDRGKGPRSEAEQLLDSVLDALPEPKAPGQGRNRRRVTTAALSAGTAVVHTTEAAPSSDAD</sequence>
<dbReference type="PANTHER" id="PTHR30001:SF0">
    <property type="entry name" value="RIBONUCLEASE G"/>
    <property type="match status" value="1"/>
</dbReference>
<feature type="compositionally biased region" description="Low complexity" evidence="6">
    <location>
        <begin position="735"/>
        <end position="753"/>
    </location>
</feature>
<evidence type="ECO:0000256" key="2">
    <source>
        <dbReference type="ARBA" id="ARBA00022723"/>
    </source>
</evidence>
<feature type="domain" description="S1 motif" evidence="7">
    <location>
        <begin position="293"/>
        <end position="376"/>
    </location>
</feature>
<dbReference type="SMART" id="SM00316">
    <property type="entry name" value="S1"/>
    <property type="match status" value="1"/>
</dbReference>
<evidence type="ECO:0000256" key="6">
    <source>
        <dbReference type="SAM" id="MobiDB-lite"/>
    </source>
</evidence>
<evidence type="ECO:0000256" key="4">
    <source>
        <dbReference type="ARBA" id="ARBA00022842"/>
    </source>
</evidence>
<feature type="compositionally biased region" description="Basic and acidic residues" evidence="6">
    <location>
        <begin position="180"/>
        <end position="208"/>
    </location>
</feature>
<evidence type="ECO:0000256" key="5">
    <source>
        <dbReference type="ARBA" id="ARBA00022884"/>
    </source>
</evidence>
<evidence type="ECO:0000313" key="9">
    <source>
        <dbReference type="Proteomes" id="UP001230289"/>
    </source>
</evidence>
<evidence type="ECO:0000259" key="7">
    <source>
        <dbReference type="PROSITE" id="PS50126"/>
    </source>
</evidence>
<keyword evidence="2" id="KW-0479">Metal-binding</keyword>
<feature type="region of interest" description="Disordered" evidence="6">
    <location>
        <begin position="179"/>
        <end position="239"/>
    </location>
</feature>
<dbReference type="EMBL" id="JAVFCB010000002">
    <property type="protein sequence ID" value="MDQ4213053.1"/>
    <property type="molecule type" value="Genomic_DNA"/>
</dbReference>
<evidence type="ECO:0000256" key="1">
    <source>
        <dbReference type="ARBA" id="ARBA00001946"/>
    </source>
</evidence>
<dbReference type="PROSITE" id="PS50126">
    <property type="entry name" value="S1"/>
    <property type="match status" value="1"/>
</dbReference>
<keyword evidence="4" id="KW-0460">Magnesium</keyword>
<gene>
    <name evidence="8" type="ORF">RBR11_03915</name>
</gene>
<dbReference type="Pfam" id="PF10150">
    <property type="entry name" value="RNase_E_G"/>
    <property type="match status" value="1"/>
</dbReference>
<keyword evidence="5" id="KW-0694">RNA-binding</keyword>
<keyword evidence="9" id="KW-1185">Reference proteome</keyword>
<dbReference type="SUPFAM" id="SSF50249">
    <property type="entry name" value="Nucleic acid-binding proteins"/>
    <property type="match status" value="1"/>
</dbReference>
<dbReference type="RefSeq" id="WP_308487996.1">
    <property type="nucleotide sequence ID" value="NZ_JAVFCB010000002.1"/>
</dbReference>
<dbReference type="InterPro" id="IPR003029">
    <property type="entry name" value="S1_domain"/>
</dbReference>
<feature type="region of interest" description="Disordered" evidence="6">
    <location>
        <begin position="671"/>
        <end position="715"/>
    </location>
</feature>
<evidence type="ECO:0000256" key="3">
    <source>
        <dbReference type="ARBA" id="ARBA00022801"/>
    </source>
</evidence>
<comment type="cofactor">
    <cofactor evidence="1">
        <name>Mg(2+)</name>
        <dbReference type="ChEBI" id="CHEBI:18420"/>
    </cofactor>
</comment>
<reference evidence="8 9" key="1">
    <citation type="submission" date="2023-08" db="EMBL/GenBank/DDBJ databases">
        <title>Microbacterium sp. nov., isolated from a waste landfill.</title>
        <authorList>
            <person name="Wen W."/>
        </authorList>
    </citation>
    <scope>NUCLEOTIDE SEQUENCE [LARGE SCALE GENOMIC DNA]</scope>
    <source>
        <strain evidence="8 9">ASV81</strain>
    </source>
</reference>
<protein>
    <submittedName>
        <fullName evidence="8">Rne/Rng family ribonuclease</fullName>
    </submittedName>
</protein>
<feature type="compositionally biased region" description="Basic and acidic residues" evidence="6">
    <location>
        <begin position="764"/>
        <end position="776"/>
    </location>
</feature>
<feature type="region of interest" description="Disordered" evidence="6">
    <location>
        <begin position="735"/>
        <end position="826"/>
    </location>
</feature>
<dbReference type="Gene3D" id="2.40.50.140">
    <property type="entry name" value="Nucleic acid-binding proteins"/>
    <property type="match status" value="1"/>
</dbReference>
<feature type="compositionally biased region" description="Acidic residues" evidence="6">
    <location>
        <begin position="111"/>
        <end position="125"/>
    </location>
</feature>
<dbReference type="CDD" id="cd04453">
    <property type="entry name" value="S1_RNase_E"/>
    <property type="match status" value="1"/>
</dbReference>
<dbReference type="PANTHER" id="PTHR30001">
    <property type="entry name" value="RIBONUCLEASE"/>
    <property type="match status" value="1"/>
</dbReference>
<organism evidence="8 9">
    <name type="scientific">Microbacterium capsulatum</name>
    <dbReference type="NCBI Taxonomy" id="3041921"/>
    <lineage>
        <taxon>Bacteria</taxon>
        <taxon>Bacillati</taxon>
        <taxon>Actinomycetota</taxon>
        <taxon>Actinomycetes</taxon>
        <taxon>Micrococcales</taxon>
        <taxon>Microbacteriaceae</taxon>
        <taxon>Microbacterium</taxon>
    </lineage>
</organism>
<evidence type="ECO:0000313" key="8">
    <source>
        <dbReference type="EMBL" id="MDQ4213053.1"/>
    </source>
</evidence>
<comment type="caution">
    <text evidence="8">The sequence shown here is derived from an EMBL/GenBank/DDBJ whole genome shotgun (WGS) entry which is preliminary data.</text>
</comment>
<feature type="compositionally biased region" description="Low complexity" evidence="6">
    <location>
        <begin position="14"/>
        <end position="24"/>
    </location>
</feature>
<feature type="compositionally biased region" description="Low complexity" evidence="6">
    <location>
        <begin position="80"/>
        <end position="93"/>
    </location>
</feature>